<evidence type="ECO:0000313" key="2">
    <source>
        <dbReference type="Proteomes" id="UP001595526"/>
    </source>
</evidence>
<accession>A0ABV7JS90</accession>
<reference evidence="2" key="1">
    <citation type="journal article" date="2019" name="Int. J. Syst. Evol. Microbiol.">
        <title>The Global Catalogue of Microorganisms (GCM) 10K type strain sequencing project: providing services to taxonomists for standard genome sequencing and annotation.</title>
        <authorList>
            <consortium name="The Broad Institute Genomics Platform"/>
            <consortium name="The Broad Institute Genome Sequencing Center for Infectious Disease"/>
            <person name="Wu L."/>
            <person name="Ma J."/>
        </authorList>
    </citation>
    <scope>NUCLEOTIDE SEQUENCE [LARGE SCALE GENOMIC DNA]</scope>
    <source>
        <strain evidence="2">KCTC 52416</strain>
    </source>
</reference>
<dbReference type="EMBL" id="JBHRTA010000031">
    <property type="protein sequence ID" value="MFC3198147.1"/>
    <property type="molecule type" value="Genomic_DNA"/>
</dbReference>
<protein>
    <submittedName>
        <fullName evidence="1">Uncharacterized protein</fullName>
    </submittedName>
</protein>
<name>A0ABV7JS90_9SPHI</name>
<organism evidence="1 2">
    <name type="scientific">Parapedobacter deserti</name>
    <dbReference type="NCBI Taxonomy" id="1912957"/>
    <lineage>
        <taxon>Bacteria</taxon>
        <taxon>Pseudomonadati</taxon>
        <taxon>Bacteroidota</taxon>
        <taxon>Sphingobacteriia</taxon>
        <taxon>Sphingobacteriales</taxon>
        <taxon>Sphingobacteriaceae</taxon>
        <taxon>Parapedobacter</taxon>
    </lineage>
</organism>
<proteinExistence type="predicted"/>
<dbReference type="Proteomes" id="UP001595526">
    <property type="component" value="Unassembled WGS sequence"/>
</dbReference>
<sequence>MAHAATGPSDPAEKLILRGKDAWIVETRSGNRVVAPEHYVNNRDISIRRFLVFNAEGQQDSRSISCVYRLRSACQVYSGSKNYH</sequence>
<dbReference type="RefSeq" id="WP_379022529.1">
    <property type="nucleotide sequence ID" value="NZ_JBHRTA010000031.1"/>
</dbReference>
<keyword evidence="2" id="KW-1185">Reference proteome</keyword>
<gene>
    <name evidence="1" type="ORF">ACFOET_11045</name>
</gene>
<comment type="caution">
    <text evidence="1">The sequence shown here is derived from an EMBL/GenBank/DDBJ whole genome shotgun (WGS) entry which is preliminary data.</text>
</comment>
<evidence type="ECO:0000313" key="1">
    <source>
        <dbReference type="EMBL" id="MFC3198147.1"/>
    </source>
</evidence>